<sequence>METNARWVSVQSPLPTGPIQVAVTDRGVVSTSFWHDELPGEPCPADDERATTVAARFAEYFAGERRTLSLPLDWSWTEGVQRQVLQTLEHTVGYGRTVTYGELATRSGAFENELEAHLAARAVGQIMGSNPLFLLVPCHRVVAADGLGGFFGGELGMDVKRWLLTLEGVLPPTLDWDGPS</sequence>
<dbReference type="NCBIfam" id="TIGR00589">
    <property type="entry name" value="ogt"/>
    <property type="match status" value="1"/>
</dbReference>
<evidence type="ECO:0000256" key="7">
    <source>
        <dbReference type="ARBA" id="ARBA00022553"/>
    </source>
</evidence>
<evidence type="ECO:0000256" key="8">
    <source>
        <dbReference type="ARBA" id="ARBA00022603"/>
    </source>
</evidence>
<dbReference type="SUPFAM" id="SSF53155">
    <property type="entry name" value="Methylated DNA-protein cysteine methyltransferase domain"/>
    <property type="match status" value="1"/>
</dbReference>
<keyword evidence="14" id="KW-0234">DNA repair</keyword>
<evidence type="ECO:0000256" key="12">
    <source>
        <dbReference type="ARBA" id="ARBA00022833"/>
    </source>
</evidence>
<keyword evidence="19" id="KW-1185">Reference proteome</keyword>
<evidence type="ECO:0000256" key="6">
    <source>
        <dbReference type="ARBA" id="ARBA00015377"/>
    </source>
</evidence>
<evidence type="ECO:0000313" key="19">
    <source>
        <dbReference type="Proteomes" id="UP000657385"/>
    </source>
</evidence>
<keyword evidence="9" id="KW-0808">Transferase</keyword>
<dbReference type="GO" id="GO:0003908">
    <property type="term" value="F:methylated-DNA-[protein]-cysteine S-methyltransferase activity"/>
    <property type="evidence" value="ECO:0007669"/>
    <property type="project" value="UniProtKB-EC"/>
</dbReference>
<evidence type="ECO:0000256" key="2">
    <source>
        <dbReference type="ARBA" id="ARBA00001947"/>
    </source>
</evidence>
<dbReference type="Pfam" id="PF01035">
    <property type="entry name" value="DNA_binding_1"/>
    <property type="match status" value="1"/>
</dbReference>
<evidence type="ECO:0000256" key="1">
    <source>
        <dbReference type="ARBA" id="ARBA00001286"/>
    </source>
</evidence>
<dbReference type="InterPro" id="IPR036217">
    <property type="entry name" value="MethylDNA_cys_MeTrfase_DNAb"/>
</dbReference>
<dbReference type="RefSeq" id="WP_196198087.1">
    <property type="nucleotide sequence ID" value="NZ_JADPRT010000020.1"/>
</dbReference>
<dbReference type="Pfam" id="PF02870">
    <property type="entry name" value="Methyltransf_1N"/>
    <property type="match status" value="1"/>
</dbReference>
<dbReference type="Gene3D" id="1.10.10.10">
    <property type="entry name" value="Winged helix-like DNA-binding domain superfamily/Winged helix DNA-binding domain"/>
    <property type="match status" value="1"/>
</dbReference>
<evidence type="ECO:0000256" key="5">
    <source>
        <dbReference type="ARBA" id="ARBA00011918"/>
    </source>
</evidence>
<evidence type="ECO:0000256" key="15">
    <source>
        <dbReference type="ARBA" id="ARBA00049348"/>
    </source>
</evidence>
<protein>
    <recommendedName>
        <fullName evidence="6">Methylated-DNA--protein-cysteine methyltransferase</fullName>
        <ecNumber evidence="5">2.1.1.63</ecNumber>
    </recommendedName>
</protein>
<dbReference type="InterPro" id="IPR008332">
    <property type="entry name" value="MethylG_MeTrfase_N"/>
</dbReference>
<evidence type="ECO:0000256" key="14">
    <source>
        <dbReference type="ARBA" id="ARBA00023204"/>
    </source>
</evidence>
<evidence type="ECO:0000259" key="17">
    <source>
        <dbReference type="Pfam" id="PF02870"/>
    </source>
</evidence>
<comment type="caution">
    <text evidence="18">The sequence shown here is derived from an EMBL/GenBank/DDBJ whole genome shotgun (WGS) entry which is preliminary data.</text>
</comment>
<dbReference type="GO" id="GO:0003677">
    <property type="term" value="F:DNA binding"/>
    <property type="evidence" value="ECO:0007669"/>
    <property type="project" value="UniProtKB-KW"/>
</dbReference>
<comment type="catalytic activity">
    <reaction evidence="1">
        <text>a 4-O-methyl-thymidine in DNA + L-cysteinyl-[protein] = a thymidine in DNA + S-methyl-L-cysteinyl-[protein]</text>
        <dbReference type="Rhea" id="RHEA:53428"/>
        <dbReference type="Rhea" id="RHEA-COMP:10131"/>
        <dbReference type="Rhea" id="RHEA-COMP:10132"/>
        <dbReference type="Rhea" id="RHEA-COMP:13555"/>
        <dbReference type="Rhea" id="RHEA-COMP:13556"/>
        <dbReference type="ChEBI" id="CHEBI:29950"/>
        <dbReference type="ChEBI" id="CHEBI:82612"/>
        <dbReference type="ChEBI" id="CHEBI:137386"/>
        <dbReference type="ChEBI" id="CHEBI:137387"/>
        <dbReference type="EC" id="2.1.1.63"/>
    </reaction>
</comment>
<proteinExistence type="inferred from homology"/>
<dbReference type="PROSITE" id="PS00374">
    <property type="entry name" value="MGMT"/>
    <property type="match status" value="1"/>
</dbReference>
<feature type="domain" description="Methylated-DNA-[protein]-cysteine S-methyltransferase DNA binding" evidence="16">
    <location>
        <begin position="80"/>
        <end position="169"/>
    </location>
</feature>
<dbReference type="GO" id="GO:0032259">
    <property type="term" value="P:methylation"/>
    <property type="evidence" value="ECO:0007669"/>
    <property type="project" value="UniProtKB-KW"/>
</dbReference>
<gene>
    <name evidence="18" type="ORF">I2501_34325</name>
</gene>
<dbReference type="EC" id="2.1.1.63" evidence="5"/>
<evidence type="ECO:0000256" key="4">
    <source>
        <dbReference type="ARBA" id="ARBA00008711"/>
    </source>
</evidence>
<dbReference type="GO" id="GO:0006281">
    <property type="term" value="P:DNA repair"/>
    <property type="evidence" value="ECO:0007669"/>
    <property type="project" value="UniProtKB-KW"/>
</dbReference>
<dbReference type="InterPro" id="IPR036388">
    <property type="entry name" value="WH-like_DNA-bd_sf"/>
</dbReference>
<evidence type="ECO:0000256" key="9">
    <source>
        <dbReference type="ARBA" id="ARBA00022679"/>
    </source>
</evidence>
<dbReference type="InterPro" id="IPR001497">
    <property type="entry name" value="MethylDNA_cys_MeTrfase_AS"/>
</dbReference>
<dbReference type="Gene3D" id="3.30.160.70">
    <property type="entry name" value="Methylated DNA-protein cysteine methyltransferase domain"/>
    <property type="match status" value="1"/>
</dbReference>
<dbReference type="Proteomes" id="UP000657385">
    <property type="component" value="Unassembled WGS sequence"/>
</dbReference>
<comment type="function">
    <text evidence="3">Involved in the cellular defense against the biological effects of O6-methylguanine (O6-MeG) and O4-methylthymine (O4-MeT) in DNA. Repairs the methylated nucleobase in DNA by stoichiometrically transferring the methyl group to a cysteine residue in the enzyme. This is a suicide reaction: the enzyme is irreversibly inactivated.</text>
</comment>
<comment type="cofactor">
    <cofactor evidence="2">
        <name>Zn(2+)</name>
        <dbReference type="ChEBI" id="CHEBI:29105"/>
    </cofactor>
</comment>
<dbReference type="CDD" id="cd06445">
    <property type="entry name" value="ATase"/>
    <property type="match status" value="1"/>
</dbReference>
<evidence type="ECO:0000259" key="16">
    <source>
        <dbReference type="Pfam" id="PF01035"/>
    </source>
</evidence>
<organism evidence="18 19">
    <name type="scientific">Streptacidiphilus fuscans</name>
    <dbReference type="NCBI Taxonomy" id="2789292"/>
    <lineage>
        <taxon>Bacteria</taxon>
        <taxon>Bacillati</taxon>
        <taxon>Actinomycetota</taxon>
        <taxon>Actinomycetes</taxon>
        <taxon>Kitasatosporales</taxon>
        <taxon>Streptomycetaceae</taxon>
        <taxon>Streptacidiphilus</taxon>
    </lineage>
</organism>
<comment type="catalytic activity">
    <reaction evidence="15">
        <text>a 6-O-methyl-2'-deoxyguanosine in DNA + L-cysteinyl-[protein] = S-methyl-L-cysteinyl-[protein] + a 2'-deoxyguanosine in DNA</text>
        <dbReference type="Rhea" id="RHEA:24000"/>
        <dbReference type="Rhea" id="RHEA-COMP:10131"/>
        <dbReference type="Rhea" id="RHEA-COMP:10132"/>
        <dbReference type="Rhea" id="RHEA-COMP:11367"/>
        <dbReference type="Rhea" id="RHEA-COMP:11368"/>
        <dbReference type="ChEBI" id="CHEBI:29950"/>
        <dbReference type="ChEBI" id="CHEBI:82612"/>
        <dbReference type="ChEBI" id="CHEBI:85445"/>
        <dbReference type="ChEBI" id="CHEBI:85448"/>
        <dbReference type="EC" id="2.1.1.63"/>
    </reaction>
</comment>
<evidence type="ECO:0000256" key="3">
    <source>
        <dbReference type="ARBA" id="ARBA00003317"/>
    </source>
</evidence>
<dbReference type="InterPro" id="IPR036631">
    <property type="entry name" value="MGMT_N_sf"/>
</dbReference>
<dbReference type="PANTHER" id="PTHR46460">
    <property type="entry name" value="METHYLATED-DNA--PROTEIN-CYSTEINE METHYLTRANSFERASE"/>
    <property type="match status" value="1"/>
</dbReference>
<evidence type="ECO:0000313" key="18">
    <source>
        <dbReference type="EMBL" id="MBF9073104.1"/>
    </source>
</evidence>
<dbReference type="SUPFAM" id="SSF46767">
    <property type="entry name" value="Methylated DNA-protein cysteine methyltransferase, C-terminal domain"/>
    <property type="match status" value="1"/>
</dbReference>
<keyword evidence="11" id="KW-0227">DNA damage</keyword>
<dbReference type="GO" id="GO:0046872">
    <property type="term" value="F:metal ion binding"/>
    <property type="evidence" value="ECO:0007669"/>
    <property type="project" value="UniProtKB-KW"/>
</dbReference>
<keyword evidence="8" id="KW-0489">Methyltransferase</keyword>
<dbReference type="AlphaFoldDB" id="A0A931B9N1"/>
<accession>A0A931B9N1</accession>
<keyword evidence="10" id="KW-0479">Metal-binding</keyword>
<reference evidence="18" key="1">
    <citation type="submission" date="2020-11" db="EMBL/GenBank/DDBJ databases">
        <title>Isolation and identification of active actinomycetes.</title>
        <authorList>
            <person name="Yu B."/>
        </authorList>
    </citation>
    <scope>NUCLEOTIDE SEQUENCE</scope>
    <source>
        <strain evidence="18">NEAU-YB345</strain>
    </source>
</reference>
<name>A0A931B9N1_9ACTN</name>
<evidence type="ECO:0000256" key="11">
    <source>
        <dbReference type="ARBA" id="ARBA00022763"/>
    </source>
</evidence>
<evidence type="ECO:0000256" key="10">
    <source>
        <dbReference type="ARBA" id="ARBA00022723"/>
    </source>
</evidence>
<keyword evidence="12" id="KW-0862">Zinc</keyword>
<comment type="similarity">
    <text evidence="4">Belongs to the MGMT family.</text>
</comment>
<feature type="domain" description="Methylguanine DNA methyltransferase ribonuclease-like" evidence="17">
    <location>
        <begin position="11"/>
        <end position="73"/>
    </location>
</feature>
<dbReference type="InterPro" id="IPR014048">
    <property type="entry name" value="MethylDNA_cys_MeTrfase_DNA-bd"/>
</dbReference>
<keyword evidence="13" id="KW-0238">DNA-binding</keyword>
<evidence type="ECO:0000256" key="13">
    <source>
        <dbReference type="ARBA" id="ARBA00023125"/>
    </source>
</evidence>
<dbReference type="PANTHER" id="PTHR46460:SF1">
    <property type="entry name" value="METHYLATED-DNA--PROTEIN-CYSTEINE METHYLTRANSFERASE"/>
    <property type="match status" value="1"/>
</dbReference>
<keyword evidence="7" id="KW-0597">Phosphoprotein</keyword>
<dbReference type="EMBL" id="JADPRT010000020">
    <property type="protein sequence ID" value="MBF9073104.1"/>
    <property type="molecule type" value="Genomic_DNA"/>
</dbReference>